<evidence type="ECO:0000259" key="17">
    <source>
        <dbReference type="PROSITE" id="PS51717"/>
    </source>
</evidence>
<evidence type="ECO:0000313" key="19">
    <source>
        <dbReference type="Proteomes" id="UP001314229"/>
    </source>
</evidence>
<comment type="cofactor">
    <cofactor evidence="1">
        <name>Mg(2+)</name>
        <dbReference type="ChEBI" id="CHEBI:18420"/>
    </cofactor>
</comment>
<dbReference type="EMBL" id="CAWUFR010001308">
    <property type="protein sequence ID" value="CAK6983427.1"/>
    <property type="molecule type" value="Genomic_DNA"/>
</dbReference>
<dbReference type="PROSITE" id="PS51717">
    <property type="entry name" value="G_VLIG"/>
    <property type="match status" value="1"/>
</dbReference>
<sequence length="1944" mass="222515">MDKYETVKKIGQGAFGTTILVKSKEDGHQYVIKEIHGISRIFTEEKQKAQQEVEVLSNLSHPNIVQYKKSFEDKGCLYIVMDYCEGGDLSMKIKSQEGKLLSEDQILDWFVQICLALKHIHDKKILHRDIKPQNIFLTKDGTVQLGDFGVARVLNSTGELATTCIGTPLYLSPEICENKLYNNKSDIWAVGCVLHEMCSLKPAFKAGNMVEQCLKVSSGSYSPVSEHYSQELHSLLAQLLKRDPEERPSVSSILDKPFLCCRIQKFITPQVENTIIAQEFGPEERKILGSAGPLTTSTSGAESGYGTQKADNTEQTRADSHSTNMDKYETVKKIGQGAFGTTILVKSKEDGHQYVIKEIFISEMSTEKKQKARKEVKVLSKMSHPNIVQYKESFEEGDCLYIVMDYCEGGDLSKKIKSQEGKLFPEQQILDWFVQICLALKHIHDKNILHRDIKPQNIFLTKDGTVQLGDFGIARVLNSTAELATTCIGTPLYLSPEICENKPYNNKSDIWAVGCVLYEMCSLKPAFKAGIIEELCLKVSSGSYPPVSDHYSQELRSLLAQLLNCDPEERPSVSSILYRPFLCCRIQKFLTPQVENTIIAQEFGPEERKILGSAALFNFLSKLGLQKFYPNKLTLRSLLEINKNSIYDETVKSLEKIPWCFLRKLFQINAECRNCTQLSDNGDDADDDDDGNDDDDDDGDEGNNDFDKNTDDSTDNTVNPLDLIVALFLCADSFLQQEMALKMSMCQFSVPLLLPHVNNSQSTLMLWALRDIVKEWRPQDLSESRGFVEDSIVQADIPFFTFVRLKNCSLSKSQVLNHVLNCGQQNQNIFIHRDMKGGALKRRIANGLVEVCWFLPCGRENIDIFPGPVAFANLRGDICESLAQFKFLFQESTATFVFLEKVEENEHKILTSLQDVKSKLFLVVNRKENSREDKSVKKTLKELQLPKSSVKIKNSSRNVAEFSEKLCITIKTSLPDVSATQNIVNMVGKAVELLSVDENTSDKQKKAAEEIMVDIEKLSIPDYKKQQLPLQGENWKRLSQLEKKECRLKCGESGLEEYKCQLREKKKKIRKEQSKQKLSEGMNSFIKTVSTSDKEKRDFFLKWMKLKLDTHSRIKQSELRYKFKEQCKKKDKNQTSELDQALLESSLGVEHYMREMGLIYEFSINGSINTADEISRLPGLAAEMMLDGFPLELLDGDVSNIPERWVTDVLMELHKKVGEHSRLLVLTVLGVQNTGKSTLLNTMFGVQFPVSSGRCTRGAYMLFLKVGEDMKRELNCDFIVLIDTEGLKSPDLAELEGSYEHDNQMATFVIGLSDVTIINIAMENSTEMKDILQIAAHAFLRMKEIGKKPVCHFVHQNVAEVSAHAKNLTERQHLLDQLNEMTQIAAEMERKPSIKAFTDVLDYDMDKNNWNLPGLWHGTPPMAPVNTGYSEAVADLKKTLSETMKTNGSNEVSQIPDFLEWMRSLWKAVKYENFIFSFRNVLVAQAYDNLCKEFSQWEWQLRKEILSWQQEAELEILNSDNESDIQTWSAFVESKKSEVSNKTADEERKMKEKLTNYYKKKDQNVNLIQKYKSDFLKSISSLAQEIRHSANNKLECVLELKISSKQVQDIQRKYRGRIEEKVMKLLSDCKGSTLSDEQLTDEFEKMWTEATKNVSGLKERDIAACVLEQLRRHFSNQNVNEELQNIKDLKDFGKDPFKTKHGHIDSYKEKLKHLWKGELQNFVDTVIESCKLFVLDKANTDYHDSFTKALLEKIDDYLDQNYKHHKTNAKFGIDLKLHICGIASREFLKMHRKYLSDNDPRTQLEKYKRQYLSDFLDLYKDRDDCQRKANDFVRCCIKPAVEEYINRSLGIQILDEILKGSHSAVYSSRSFFQYSLQEELLQQDDFSFFTPYIVMYEIYVKDWIIQQIQKQMSEDKTLCKLKQNNLKVIVDKITAALEQASKGP</sequence>
<dbReference type="Gene3D" id="3.30.200.20">
    <property type="entry name" value="Phosphorylase Kinase, domain 1"/>
    <property type="match status" value="2"/>
</dbReference>
<feature type="domain" description="VLIG-type G" evidence="17">
    <location>
        <begin position="1220"/>
        <end position="1463"/>
    </location>
</feature>
<keyword evidence="8 14" id="KW-0547">Nucleotide-binding</keyword>
<keyword evidence="19" id="KW-1185">Reference proteome</keyword>
<dbReference type="InterPro" id="IPR058641">
    <property type="entry name" value="GVIN1_dom"/>
</dbReference>
<comment type="caution">
    <text evidence="18">The sequence shown here is derived from an EMBL/GenBank/DDBJ whole genome shotgun (WGS) entry which is preliminary data.</text>
</comment>
<dbReference type="InterPro" id="IPR000719">
    <property type="entry name" value="Prot_kinase_dom"/>
</dbReference>
<evidence type="ECO:0000256" key="5">
    <source>
        <dbReference type="ARBA" id="ARBA00022527"/>
    </source>
</evidence>
<dbReference type="EC" id="2.7.11.1" evidence="4"/>
<dbReference type="FunFam" id="1.10.510.10:FF:000172">
    <property type="entry name" value="serine/threonine-protein kinase Nek1 isoform X1"/>
    <property type="match status" value="2"/>
</dbReference>
<dbReference type="InterPro" id="IPR030383">
    <property type="entry name" value="G_VLIG_dom"/>
</dbReference>
<evidence type="ECO:0000256" key="4">
    <source>
        <dbReference type="ARBA" id="ARBA00012513"/>
    </source>
</evidence>
<dbReference type="InterPro" id="IPR057365">
    <property type="entry name" value="URGCP"/>
</dbReference>
<keyword evidence="7" id="KW-0479">Metal-binding</keyword>
<dbReference type="GO" id="GO:0046872">
    <property type="term" value="F:metal ion binding"/>
    <property type="evidence" value="ECO:0007669"/>
    <property type="project" value="UniProtKB-KW"/>
</dbReference>
<evidence type="ECO:0000256" key="12">
    <source>
        <dbReference type="ARBA" id="ARBA00047899"/>
    </source>
</evidence>
<evidence type="ECO:0000256" key="3">
    <source>
        <dbReference type="ARBA" id="ARBA00010886"/>
    </source>
</evidence>
<dbReference type="InterPro" id="IPR052986">
    <property type="entry name" value="VLIG_GTPase"/>
</dbReference>
<dbReference type="PANTHER" id="PTHR14819:SF9">
    <property type="entry name" value="UP-REGULATOR OF CELL PROLIFERATION-LIKE"/>
    <property type="match status" value="1"/>
</dbReference>
<comment type="similarity">
    <text evidence="2">Belongs to the TRAFAC class dynamin-like GTPase superfamily. Very large inducible GTPase (VLIG) family.</text>
</comment>
<dbReference type="SUPFAM" id="SSF56112">
    <property type="entry name" value="Protein kinase-like (PK-like)"/>
    <property type="match status" value="2"/>
</dbReference>
<dbReference type="Pfam" id="PF25683">
    <property type="entry name" value="URGCP_GTPase"/>
    <property type="match status" value="1"/>
</dbReference>
<evidence type="ECO:0000256" key="8">
    <source>
        <dbReference type="ARBA" id="ARBA00022741"/>
    </source>
</evidence>
<dbReference type="GO" id="GO:0004674">
    <property type="term" value="F:protein serine/threonine kinase activity"/>
    <property type="evidence" value="ECO:0007669"/>
    <property type="project" value="UniProtKB-KW"/>
</dbReference>
<dbReference type="InterPro" id="IPR027417">
    <property type="entry name" value="P-loop_NTPase"/>
</dbReference>
<comment type="similarity">
    <text evidence="3">Belongs to the protein kinase superfamily. NEK Ser/Thr protein kinase family. NIMA subfamily.</text>
</comment>
<feature type="compositionally biased region" description="Basic and acidic residues" evidence="15">
    <location>
        <begin position="311"/>
        <end position="324"/>
    </location>
</feature>
<dbReference type="InterPro" id="IPR011009">
    <property type="entry name" value="Kinase-like_dom_sf"/>
</dbReference>
<evidence type="ECO:0000313" key="18">
    <source>
        <dbReference type="EMBL" id="CAK6983427.1"/>
    </source>
</evidence>
<evidence type="ECO:0000256" key="15">
    <source>
        <dbReference type="SAM" id="MobiDB-lite"/>
    </source>
</evidence>
<feature type="non-terminal residue" evidence="18">
    <location>
        <position position="1944"/>
    </location>
</feature>
<dbReference type="CDD" id="cd08215">
    <property type="entry name" value="STKc_Nek"/>
    <property type="match status" value="2"/>
</dbReference>
<dbReference type="PROSITE" id="PS50011">
    <property type="entry name" value="PROTEIN_KINASE_DOM"/>
    <property type="match status" value="2"/>
</dbReference>
<name>A0AAV1QGA6_SCOSC</name>
<keyword evidence="9" id="KW-0418">Kinase</keyword>
<keyword evidence="10 14" id="KW-0067">ATP-binding</keyword>
<dbReference type="Gene3D" id="1.10.510.10">
    <property type="entry name" value="Transferase(Phosphotransferase) domain 1"/>
    <property type="match status" value="2"/>
</dbReference>
<dbReference type="Gene3D" id="3.40.50.300">
    <property type="entry name" value="P-loop containing nucleotide triphosphate hydrolases"/>
    <property type="match status" value="1"/>
</dbReference>
<evidence type="ECO:0000256" key="11">
    <source>
        <dbReference type="ARBA" id="ARBA00022842"/>
    </source>
</evidence>
<evidence type="ECO:0000256" key="2">
    <source>
        <dbReference type="ARBA" id="ARBA00006828"/>
    </source>
</evidence>
<feature type="region of interest" description="Disordered" evidence="15">
    <location>
        <begin position="679"/>
        <end position="713"/>
    </location>
</feature>
<reference evidence="18 19" key="1">
    <citation type="submission" date="2024-01" db="EMBL/GenBank/DDBJ databases">
        <authorList>
            <person name="Alioto T."/>
            <person name="Alioto T."/>
            <person name="Gomez Garrido J."/>
        </authorList>
    </citation>
    <scope>NUCLEOTIDE SEQUENCE [LARGE SCALE GENOMIC DNA]</scope>
</reference>
<feature type="compositionally biased region" description="Polar residues" evidence="15">
    <location>
        <begin position="293"/>
        <end position="310"/>
    </location>
</feature>
<feature type="compositionally biased region" description="Acidic residues" evidence="15">
    <location>
        <begin position="681"/>
        <end position="704"/>
    </location>
</feature>
<dbReference type="Proteomes" id="UP001314229">
    <property type="component" value="Unassembled WGS sequence"/>
</dbReference>
<dbReference type="GO" id="GO:0005525">
    <property type="term" value="F:GTP binding"/>
    <property type="evidence" value="ECO:0007669"/>
    <property type="project" value="InterPro"/>
</dbReference>
<evidence type="ECO:0000259" key="16">
    <source>
        <dbReference type="PROSITE" id="PS50011"/>
    </source>
</evidence>
<dbReference type="PROSITE" id="PS00107">
    <property type="entry name" value="PROTEIN_KINASE_ATP"/>
    <property type="match status" value="2"/>
</dbReference>
<dbReference type="GO" id="GO:0005524">
    <property type="term" value="F:ATP binding"/>
    <property type="evidence" value="ECO:0007669"/>
    <property type="project" value="UniProtKB-UniRule"/>
</dbReference>
<keyword evidence="6" id="KW-0808">Transferase</keyword>
<gene>
    <name evidence="18" type="ORF">FSCOSCO3_A003757</name>
</gene>
<dbReference type="Pfam" id="PF25496">
    <property type="entry name" value="URGCP"/>
    <property type="match status" value="1"/>
</dbReference>
<protein>
    <recommendedName>
        <fullName evidence="4">non-specific serine/threonine protein kinase</fullName>
        <ecNumber evidence="4">2.7.11.1</ecNumber>
    </recommendedName>
</protein>
<comment type="catalytic activity">
    <reaction evidence="13">
        <text>L-seryl-[protein] + ATP = O-phospho-L-seryl-[protein] + ADP + H(+)</text>
        <dbReference type="Rhea" id="RHEA:17989"/>
        <dbReference type="Rhea" id="RHEA-COMP:9863"/>
        <dbReference type="Rhea" id="RHEA-COMP:11604"/>
        <dbReference type="ChEBI" id="CHEBI:15378"/>
        <dbReference type="ChEBI" id="CHEBI:29999"/>
        <dbReference type="ChEBI" id="CHEBI:30616"/>
        <dbReference type="ChEBI" id="CHEBI:83421"/>
        <dbReference type="ChEBI" id="CHEBI:456216"/>
        <dbReference type="EC" id="2.7.11.1"/>
    </reaction>
</comment>
<dbReference type="Pfam" id="PF00069">
    <property type="entry name" value="Pkinase"/>
    <property type="match status" value="2"/>
</dbReference>
<evidence type="ECO:0000256" key="6">
    <source>
        <dbReference type="ARBA" id="ARBA00022679"/>
    </source>
</evidence>
<proteinExistence type="inferred from homology"/>
<evidence type="ECO:0000256" key="9">
    <source>
        <dbReference type="ARBA" id="ARBA00022777"/>
    </source>
</evidence>
<comment type="catalytic activity">
    <reaction evidence="12">
        <text>L-threonyl-[protein] + ATP = O-phospho-L-threonyl-[protein] + ADP + H(+)</text>
        <dbReference type="Rhea" id="RHEA:46608"/>
        <dbReference type="Rhea" id="RHEA-COMP:11060"/>
        <dbReference type="Rhea" id="RHEA-COMP:11605"/>
        <dbReference type="ChEBI" id="CHEBI:15378"/>
        <dbReference type="ChEBI" id="CHEBI:30013"/>
        <dbReference type="ChEBI" id="CHEBI:30616"/>
        <dbReference type="ChEBI" id="CHEBI:61977"/>
        <dbReference type="ChEBI" id="CHEBI:456216"/>
        <dbReference type="EC" id="2.7.11.1"/>
    </reaction>
</comment>
<evidence type="ECO:0000256" key="1">
    <source>
        <dbReference type="ARBA" id="ARBA00001946"/>
    </source>
</evidence>
<dbReference type="SUPFAM" id="SSF52540">
    <property type="entry name" value="P-loop containing nucleoside triphosphate hydrolases"/>
    <property type="match status" value="1"/>
</dbReference>
<feature type="binding site" evidence="14">
    <location>
        <position position="357"/>
    </location>
    <ligand>
        <name>ATP</name>
        <dbReference type="ChEBI" id="CHEBI:30616"/>
    </ligand>
</feature>
<dbReference type="InterPro" id="IPR017441">
    <property type="entry name" value="Protein_kinase_ATP_BS"/>
</dbReference>
<dbReference type="InterPro" id="IPR008271">
    <property type="entry name" value="Ser/Thr_kinase_AS"/>
</dbReference>
<dbReference type="SMART" id="SM00220">
    <property type="entry name" value="S_TKc"/>
    <property type="match status" value="2"/>
</dbReference>
<dbReference type="Pfam" id="PF25974">
    <property type="entry name" value="URGCP_9th"/>
    <property type="match status" value="1"/>
</dbReference>
<feature type="region of interest" description="Disordered" evidence="15">
    <location>
        <begin position="288"/>
        <end position="324"/>
    </location>
</feature>
<feature type="domain" description="Protein kinase" evidence="16">
    <location>
        <begin position="4"/>
        <end position="259"/>
    </location>
</feature>
<dbReference type="FunFam" id="3.30.200.20:FF:000097">
    <property type="entry name" value="Probable serine/threonine-protein kinase nek1"/>
    <property type="match status" value="2"/>
</dbReference>
<feature type="domain" description="Protein kinase" evidence="16">
    <location>
        <begin position="328"/>
        <end position="582"/>
    </location>
</feature>
<feature type="binding site" evidence="14">
    <location>
        <position position="33"/>
    </location>
    <ligand>
        <name>ATP</name>
        <dbReference type="ChEBI" id="CHEBI:30616"/>
    </ligand>
</feature>
<evidence type="ECO:0000256" key="10">
    <source>
        <dbReference type="ARBA" id="ARBA00022840"/>
    </source>
</evidence>
<dbReference type="PROSITE" id="PS00108">
    <property type="entry name" value="PROTEIN_KINASE_ST"/>
    <property type="match status" value="2"/>
</dbReference>
<accession>A0AAV1QGA6</accession>
<organism evidence="18 19">
    <name type="scientific">Scomber scombrus</name>
    <name type="common">Atlantic mackerel</name>
    <name type="synonym">Scomber vernalis</name>
    <dbReference type="NCBI Taxonomy" id="13677"/>
    <lineage>
        <taxon>Eukaryota</taxon>
        <taxon>Metazoa</taxon>
        <taxon>Chordata</taxon>
        <taxon>Craniata</taxon>
        <taxon>Vertebrata</taxon>
        <taxon>Euteleostomi</taxon>
        <taxon>Actinopterygii</taxon>
        <taxon>Neopterygii</taxon>
        <taxon>Teleostei</taxon>
        <taxon>Neoteleostei</taxon>
        <taxon>Acanthomorphata</taxon>
        <taxon>Pelagiaria</taxon>
        <taxon>Scombriformes</taxon>
        <taxon>Scombridae</taxon>
        <taxon>Scomber</taxon>
    </lineage>
</organism>
<evidence type="ECO:0000256" key="7">
    <source>
        <dbReference type="ARBA" id="ARBA00022723"/>
    </source>
</evidence>
<dbReference type="PANTHER" id="PTHR14819">
    <property type="entry name" value="GTP-BINDING"/>
    <property type="match status" value="1"/>
</dbReference>
<keyword evidence="5" id="KW-0723">Serine/threonine-protein kinase</keyword>
<evidence type="ECO:0000256" key="13">
    <source>
        <dbReference type="ARBA" id="ARBA00048679"/>
    </source>
</evidence>
<evidence type="ECO:0000256" key="14">
    <source>
        <dbReference type="PROSITE-ProRule" id="PRU10141"/>
    </source>
</evidence>
<keyword evidence="11" id="KW-0460">Magnesium</keyword>